<keyword evidence="5" id="KW-0812">Transmembrane</keyword>
<dbReference type="FunFam" id="3.40.50.2300:FF:000146">
    <property type="entry name" value="Putative two-component response regulator SSK1p"/>
    <property type="match status" value="1"/>
</dbReference>
<gene>
    <name evidence="7" type="ORF">DM01DRAFT_1331130</name>
</gene>
<dbReference type="PANTHER" id="PTHR45339">
    <property type="entry name" value="HYBRID SIGNAL TRANSDUCTION HISTIDINE KINASE J"/>
    <property type="match status" value="1"/>
</dbReference>
<proteinExistence type="predicted"/>
<dbReference type="PROSITE" id="PS50110">
    <property type="entry name" value="RESPONSE_REGULATORY"/>
    <property type="match status" value="1"/>
</dbReference>
<feature type="compositionally biased region" description="Basic residues" evidence="4">
    <location>
        <begin position="642"/>
        <end position="654"/>
    </location>
</feature>
<feature type="compositionally biased region" description="Polar residues" evidence="4">
    <location>
        <begin position="712"/>
        <end position="726"/>
    </location>
</feature>
<feature type="compositionally biased region" description="Low complexity" evidence="4">
    <location>
        <begin position="966"/>
        <end position="978"/>
    </location>
</feature>
<dbReference type="CDD" id="cd17546">
    <property type="entry name" value="REC_hyHK_CKI1_RcsC-like"/>
    <property type="match status" value="1"/>
</dbReference>
<feature type="transmembrane region" description="Helical" evidence="5">
    <location>
        <begin position="7"/>
        <end position="22"/>
    </location>
</feature>
<feature type="region of interest" description="Disordered" evidence="4">
    <location>
        <begin position="406"/>
        <end position="453"/>
    </location>
</feature>
<feature type="compositionally biased region" description="Basic residues" evidence="4">
    <location>
        <begin position="734"/>
        <end position="746"/>
    </location>
</feature>
<evidence type="ECO:0000313" key="8">
    <source>
        <dbReference type="Proteomes" id="UP000242146"/>
    </source>
</evidence>
<evidence type="ECO:0000256" key="1">
    <source>
        <dbReference type="ARBA" id="ARBA00022553"/>
    </source>
</evidence>
<keyword evidence="8" id="KW-1185">Reference proteome</keyword>
<name>A0A1X2GY66_9FUNG</name>
<keyword evidence="5" id="KW-0472">Membrane</keyword>
<feature type="modified residue" description="4-aspartylphosphate" evidence="3">
    <location>
        <position position="807"/>
    </location>
</feature>
<evidence type="ECO:0000256" key="2">
    <source>
        <dbReference type="ARBA" id="ARBA00023012"/>
    </source>
</evidence>
<feature type="transmembrane region" description="Helical" evidence="5">
    <location>
        <begin position="28"/>
        <end position="50"/>
    </location>
</feature>
<evidence type="ECO:0000259" key="6">
    <source>
        <dbReference type="PROSITE" id="PS50110"/>
    </source>
</evidence>
<evidence type="ECO:0000313" key="7">
    <source>
        <dbReference type="EMBL" id="ORX63039.1"/>
    </source>
</evidence>
<accession>A0A1X2GY66</accession>
<dbReference type="InterPro" id="IPR001789">
    <property type="entry name" value="Sig_transdc_resp-reg_receiver"/>
</dbReference>
<evidence type="ECO:0000256" key="5">
    <source>
        <dbReference type="SAM" id="Phobius"/>
    </source>
</evidence>
<feature type="compositionally biased region" description="Low complexity" evidence="4">
    <location>
        <begin position="992"/>
        <end position="1042"/>
    </location>
</feature>
<dbReference type="GO" id="GO:0000156">
    <property type="term" value="F:phosphorelay response regulator activity"/>
    <property type="evidence" value="ECO:0007669"/>
    <property type="project" value="UniProtKB-ARBA"/>
</dbReference>
<dbReference type="SUPFAM" id="SSF52172">
    <property type="entry name" value="CheY-like"/>
    <property type="match status" value="1"/>
</dbReference>
<dbReference type="InterPro" id="IPR011006">
    <property type="entry name" value="CheY-like_superfamily"/>
</dbReference>
<sequence>MIICPSHWLILWWLCIASWFVFQPASQIWVLCCLGQSSALASAALCALFYNQDRMQVLIWFIVFMAFNLAQRWRVHSCSCQSQVNAYLARMETSRTTWMAMLRREWEGAAVMVETSLEQLSPGMLYSQHHEILSPCCMAVPVTNLSGIHTVMRHLRLLASNMHLLSQQNPPRSSVQNEFDISMLVQTVGDGLAALASRLSVSIILHNIDNILPTFYVLGDESAIRQTLFSLIHNIMDDCTAGACIEIGVQQQLLQDSQMGKCAITFNILHTPSCAQAPAPVSPATHVSKLTSALATYSHGRLESCDSGFRLDYCLAMGSDHADRRSTFERSMLDLRYNIQYASEPTLTELTAFLTKLKGIRMLIYAPERSIFAKHLTSCLAGWNADISHIPILRYRSYAMSPSCSTPTTTVSSSATSAPSPSVSVTPAVPSATAPTSTPSNNPAQPTQQSVDADQQQTTLPAFILIDDDLPTLERLLQEYKKGLPPRRAKQLRAIVYFAYLHDVRRLREMIMQVCAVVQTAPRVIIVPNPCGPRRFLTALHLAWIDAVVDPQFTPIATCPTHIPLMAMMMPASTPPSLTSQLMADKQPPPQQQLQPTSSHQARLLGSPSPSSRNEDMGYFAPRPSHPNMINLDVGSPAQRTLNRRLRSHSHSVHRRPDSSSCSSAPPMASASGSPGATAAPPMPPSYALEADGRRAPTDRTTVDTALPSRPLSVTPTNANVKSPASASLEHRNGPKYKLSHRKRDKSKPTPWWCPPINVLIVEDNIINQAILSTWMKKHKIQYEVASDGKQAVDKWQNGAFHLILMDIQLPVMSGIDATKTIRAMEKDEKIGVLTETSDQFKSPVIIVALTASSLESDRQAALAAGCNDFLTKPVSLEWLEKKILEWGCMQALIDVEGWRQWKRTTDPPASTAPHGSSLAHTHTLADLKQKENMSSPNLSNPPKPSDPVVQQPSAFKPQHSSSNLTSMATDSPTTSSPATPPLAPGAHSSMPRTRSPSVTMPSSTTTLATPSQSPMSQLPLPLRPSLSTSSSSSNTSASSTSESHRQGLLLKGANTLATKRFQGKPKMIVQKSEATGPHI</sequence>
<protein>
    <recommendedName>
        <fullName evidence="6">Response regulatory domain-containing protein</fullName>
    </recommendedName>
</protein>
<keyword evidence="5" id="KW-1133">Transmembrane helix</keyword>
<dbReference type="EMBL" id="MCGT01000001">
    <property type="protein sequence ID" value="ORX63039.1"/>
    <property type="molecule type" value="Genomic_DNA"/>
</dbReference>
<dbReference type="OrthoDB" id="21225at2759"/>
<dbReference type="Gene3D" id="3.40.50.2300">
    <property type="match status" value="1"/>
</dbReference>
<feature type="compositionally biased region" description="Polar residues" evidence="4">
    <location>
        <begin position="441"/>
        <end position="453"/>
    </location>
</feature>
<comment type="caution">
    <text evidence="7">The sequence shown here is derived from an EMBL/GenBank/DDBJ whole genome shotgun (WGS) entry which is preliminary data.</text>
</comment>
<keyword evidence="2" id="KW-0902">Two-component regulatory system</keyword>
<dbReference type="Pfam" id="PF00072">
    <property type="entry name" value="Response_reg"/>
    <property type="match status" value="1"/>
</dbReference>
<dbReference type="PANTHER" id="PTHR45339:SF1">
    <property type="entry name" value="HYBRID SIGNAL TRANSDUCTION HISTIDINE KINASE J"/>
    <property type="match status" value="1"/>
</dbReference>
<dbReference type="SMART" id="SM00448">
    <property type="entry name" value="REC"/>
    <property type="match status" value="1"/>
</dbReference>
<dbReference type="AlphaFoldDB" id="A0A1X2GY66"/>
<feature type="domain" description="Response regulatory" evidence="6">
    <location>
        <begin position="758"/>
        <end position="888"/>
    </location>
</feature>
<feature type="compositionally biased region" description="Basic and acidic residues" evidence="4">
    <location>
        <begin position="691"/>
        <end position="702"/>
    </location>
</feature>
<dbReference type="Proteomes" id="UP000242146">
    <property type="component" value="Unassembled WGS sequence"/>
</dbReference>
<evidence type="ECO:0000256" key="4">
    <source>
        <dbReference type="SAM" id="MobiDB-lite"/>
    </source>
</evidence>
<feature type="compositionally biased region" description="Polar residues" evidence="4">
    <location>
        <begin position="949"/>
        <end position="965"/>
    </location>
</feature>
<feature type="compositionally biased region" description="Low complexity" evidence="4">
    <location>
        <begin position="659"/>
        <end position="680"/>
    </location>
</feature>
<organism evidence="7 8">
    <name type="scientific">Hesseltinella vesiculosa</name>
    <dbReference type="NCBI Taxonomy" id="101127"/>
    <lineage>
        <taxon>Eukaryota</taxon>
        <taxon>Fungi</taxon>
        <taxon>Fungi incertae sedis</taxon>
        <taxon>Mucoromycota</taxon>
        <taxon>Mucoromycotina</taxon>
        <taxon>Mucoromycetes</taxon>
        <taxon>Mucorales</taxon>
        <taxon>Cunninghamellaceae</taxon>
        <taxon>Hesseltinella</taxon>
    </lineage>
</organism>
<feature type="region of interest" description="Disordered" evidence="4">
    <location>
        <begin position="574"/>
        <end position="748"/>
    </location>
</feature>
<feature type="transmembrane region" description="Helical" evidence="5">
    <location>
        <begin position="57"/>
        <end position="73"/>
    </location>
</feature>
<feature type="region of interest" description="Disordered" evidence="4">
    <location>
        <begin position="931"/>
        <end position="1080"/>
    </location>
</feature>
<reference evidence="7 8" key="1">
    <citation type="submission" date="2016-07" db="EMBL/GenBank/DDBJ databases">
        <title>Pervasive Adenine N6-methylation of Active Genes in Fungi.</title>
        <authorList>
            <consortium name="DOE Joint Genome Institute"/>
            <person name="Mondo S.J."/>
            <person name="Dannebaum R.O."/>
            <person name="Kuo R.C."/>
            <person name="Labutti K."/>
            <person name="Haridas S."/>
            <person name="Kuo A."/>
            <person name="Salamov A."/>
            <person name="Ahrendt S.R."/>
            <person name="Lipzen A."/>
            <person name="Sullivan W."/>
            <person name="Andreopoulos W.B."/>
            <person name="Clum A."/>
            <person name="Lindquist E."/>
            <person name="Daum C."/>
            <person name="Ramamoorthy G.K."/>
            <person name="Gryganskyi A."/>
            <person name="Culley D."/>
            <person name="Magnuson J.K."/>
            <person name="James T.Y."/>
            <person name="O'Malley M.A."/>
            <person name="Stajich J.E."/>
            <person name="Spatafora J.W."/>
            <person name="Visel A."/>
            <person name="Grigoriev I.V."/>
        </authorList>
    </citation>
    <scope>NUCLEOTIDE SEQUENCE [LARGE SCALE GENOMIC DNA]</scope>
    <source>
        <strain evidence="7 8">NRRL 3301</strain>
    </source>
</reference>
<dbReference type="STRING" id="101127.A0A1X2GY66"/>
<feature type="compositionally biased region" description="Low complexity" evidence="4">
    <location>
        <begin position="406"/>
        <end position="440"/>
    </location>
</feature>
<evidence type="ECO:0000256" key="3">
    <source>
        <dbReference type="PROSITE-ProRule" id="PRU00169"/>
    </source>
</evidence>
<keyword evidence="1 3" id="KW-0597">Phosphoprotein</keyword>